<dbReference type="PANTHER" id="PTHR15004:SF0">
    <property type="entry name" value="GLUTAMYL-TRNA(GLN) AMIDOTRANSFERASE SUBUNIT C, MITOCHONDRIAL"/>
    <property type="match status" value="1"/>
</dbReference>
<dbReference type="SUPFAM" id="SSF141000">
    <property type="entry name" value="Glu-tRNAGln amidotransferase C subunit"/>
    <property type="match status" value="1"/>
</dbReference>
<dbReference type="HAMAP" id="MF_00122">
    <property type="entry name" value="GatC"/>
    <property type="match status" value="1"/>
</dbReference>
<comment type="caution">
    <text evidence="2">The sequence shown here is derived from an EMBL/GenBank/DDBJ whole genome shotgun (WGS) entry which is preliminary data.</text>
</comment>
<evidence type="ECO:0000256" key="1">
    <source>
        <dbReference type="SAM" id="Coils"/>
    </source>
</evidence>
<dbReference type="AlphaFoldDB" id="X1J0P7"/>
<sequence length="96" mass="10973">MKLSREEVLHIALLARLGLTEAEVNRLREQLSNILENFEVLQQVDTGDIPPTAQAIPLQNVMRRDDEVTPSLPQSQILANAPRREENFFRVRAVLE</sequence>
<evidence type="ECO:0008006" key="3">
    <source>
        <dbReference type="Google" id="ProtNLM"/>
    </source>
</evidence>
<dbReference type="InterPro" id="IPR036113">
    <property type="entry name" value="Asp/Glu-ADT_sf_sub_c"/>
</dbReference>
<dbReference type="Gene3D" id="1.10.20.60">
    <property type="entry name" value="Glu-tRNAGln amidotransferase C subunit, N-terminal domain"/>
    <property type="match status" value="1"/>
</dbReference>
<protein>
    <recommendedName>
        <fullName evidence="3">Aspartyl/glutamyl-tRNA(Asn/Gln) amidotransferase subunit C</fullName>
    </recommendedName>
</protein>
<name>X1J0P7_9ZZZZ</name>
<dbReference type="PANTHER" id="PTHR15004">
    <property type="entry name" value="GLUTAMYL-TRNA(GLN) AMIDOTRANSFERASE SUBUNIT C, MITOCHONDRIAL"/>
    <property type="match status" value="1"/>
</dbReference>
<accession>X1J0P7</accession>
<dbReference type="GO" id="GO:0006450">
    <property type="term" value="P:regulation of translational fidelity"/>
    <property type="evidence" value="ECO:0007669"/>
    <property type="project" value="InterPro"/>
</dbReference>
<reference evidence="2" key="1">
    <citation type="journal article" date="2014" name="Front. Microbiol.">
        <title>High frequency of phylogenetically diverse reductive dehalogenase-homologous genes in deep subseafloor sedimentary metagenomes.</title>
        <authorList>
            <person name="Kawai M."/>
            <person name="Futagami T."/>
            <person name="Toyoda A."/>
            <person name="Takaki Y."/>
            <person name="Nishi S."/>
            <person name="Hori S."/>
            <person name="Arai W."/>
            <person name="Tsubouchi T."/>
            <person name="Morono Y."/>
            <person name="Uchiyama I."/>
            <person name="Ito T."/>
            <person name="Fujiyama A."/>
            <person name="Inagaki F."/>
            <person name="Takami H."/>
        </authorList>
    </citation>
    <scope>NUCLEOTIDE SEQUENCE</scope>
    <source>
        <strain evidence="2">Expedition CK06-06</strain>
    </source>
</reference>
<proteinExistence type="inferred from homology"/>
<dbReference type="NCBIfam" id="TIGR00135">
    <property type="entry name" value="gatC"/>
    <property type="match status" value="1"/>
</dbReference>
<keyword evidence="1" id="KW-0175">Coiled coil</keyword>
<dbReference type="GO" id="GO:0070681">
    <property type="term" value="P:glutaminyl-tRNAGln biosynthesis via transamidation"/>
    <property type="evidence" value="ECO:0007669"/>
    <property type="project" value="TreeGrafter"/>
</dbReference>
<dbReference type="InterPro" id="IPR003837">
    <property type="entry name" value="GatC"/>
</dbReference>
<feature type="coiled-coil region" evidence="1">
    <location>
        <begin position="17"/>
        <end position="44"/>
    </location>
</feature>
<dbReference type="Pfam" id="PF02686">
    <property type="entry name" value="GatC"/>
    <property type="match status" value="1"/>
</dbReference>
<evidence type="ECO:0000313" key="2">
    <source>
        <dbReference type="EMBL" id="GAH88281.1"/>
    </source>
</evidence>
<dbReference type="EMBL" id="BARU01041455">
    <property type="protein sequence ID" value="GAH88281.1"/>
    <property type="molecule type" value="Genomic_DNA"/>
</dbReference>
<gene>
    <name evidence="2" type="ORF">S03H2_63911</name>
</gene>
<organism evidence="2">
    <name type="scientific">marine sediment metagenome</name>
    <dbReference type="NCBI Taxonomy" id="412755"/>
    <lineage>
        <taxon>unclassified sequences</taxon>
        <taxon>metagenomes</taxon>
        <taxon>ecological metagenomes</taxon>
    </lineage>
</organism>